<keyword evidence="3" id="KW-1185">Reference proteome</keyword>
<proteinExistence type="predicted"/>
<dbReference type="EMBL" id="SRLO01000415">
    <property type="protein sequence ID" value="TNN57039.1"/>
    <property type="molecule type" value="Genomic_DNA"/>
</dbReference>
<evidence type="ECO:0000256" key="1">
    <source>
        <dbReference type="SAM" id="MobiDB-lite"/>
    </source>
</evidence>
<evidence type="ECO:0000313" key="3">
    <source>
        <dbReference type="Proteomes" id="UP000314294"/>
    </source>
</evidence>
<reference evidence="2 3" key="1">
    <citation type="submission" date="2019-03" db="EMBL/GenBank/DDBJ databases">
        <title>First draft genome of Liparis tanakae, snailfish: a comprehensive survey of snailfish specific genes.</title>
        <authorList>
            <person name="Kim W."/>
            <person name="Song I."/>
            <person name="Jeong J.-H."/>
            <person name="Kim D."/>
            <person name="Kim S."/>
            <person name="Ryu S."/>
            <person name="Song J.Y."/>
            <person name="Lee S.K."/>
        </authorList>
    </citation>
    <scope>NUCLEOTIDE SEQUENCE [LARGE SCALE GENOMIC DNA]</scope>
    <source>
        <tissue evidence="2">Muscle</tissue>
    </source>
</reference>
<accession>A0A4Z2GUD3</accession>
<dbReference type="Proteomes" id="UP000314294">
    <property type="component" value="Unassembled WGS sequence"/>
</dbReference>
<dbReference type="AlphaFoldDB" id="A0A4Z2GUD3"/>
<name>A0A4Z2GUD3_9TELE</name>
<feature type="compositionally biased region" description="Polar residues" evidence="1">
    <location>
        <begin position="53"/>
        <end position="67"/>
    </location>
</feature>
<sequence length="113" mass="11888">MSFSSLAWPCTEAFAASHRLLVAVATIRAYSGKHMAVGCNQGNGQPEEKGQEQRNGNETPTEDSAASRQEVRAQTLASVYALVGGGGLGARQQRLLSRLLGADTDTPRSEALG</sequence>
<protein>
    <submittedName>
        <fullName evidence="2">Uncharacterized protein</fullName>
    </submittedName>
</protein>
<gene>
    <name evidence="2" type="ORF">EYF80_032760</name>
</gene>
<evidence type="ECO:0000313" key="2">
    <source>
        <dbReference type="EMBL" id="TNN57039.1"/>
    </source>
</evidence>
<organism evidence="2 3">
    <name type="scientific">Liparis tanakae</name>
    <name type="common">Tanaka's snailfish</name>
    <dbReference type="NCBI Taxonomy" id="230148"/>
    <lineage>
        <taxon>Eukaryota</taxon>
        <taxon>Metazoa</taxon>
        <taxon>Chordata</taxon>
        <taxon>Craniata</taxon>
        <taxon>Vertebrata</taxon>
        <taxon>Euteleostomi</taxon>
        <taxon>Actinopterygii</taxon>
        <taxon>Neopterygii</taxon>
        <taxon>Teleostei</taxon>
        <taxon>Neoteleostei</taxon>
        <taxon>Acanthomorphata</taxon>
        <taxon>Eupercaria</taxon>
        <taxon>Perciformes</taxon>
        <taxon>Cottioidei</taxon>
        <taxon>Cottales</taxon>
        <taxon>Liparidae</taxon>
        <taxon>Liparis</taxon>
    </lineage>
</organism>
<comment type="caution">
    <text evidence="2">The sequence shown here is derived from an EMBL/GenBank/DDBJ whole genome shotgun (WGS) entry which is preliminary data.</text>
</comment>
<feature type="region of interest" description="Disordered" evidence="1">
    <location>
        <begin position="38"/>
        <end position="70"/>
    </location>
</feature>